<keyword evidence="2 3" id="KW-0408">Iron</keyword>
<dbReference type="AlphaFoldDB" id="L1JAG4"/>
<evidence type="ECO:0000259" key="5">
    <source>
        <dbReference type="PROSITE" id="PS50280"/>
    </source>
</evidence>
<evidence type="ECO:0000313" key="7">
    <source>
        <dbReference type="EMBL" id="EKX45538.1"/>
    </source>
</evidence>
<dbReference type="Gene3D" id="2.170.270.10">
    <property type="entry name" value="SET domain"/>
    <property type="match status" value="1"/>
</dbReference>
<evidence type="ECO:0000256" key="4">
    <source>
        <dbReference type="SAM" id="MobiDB-lite"/>
    </source>
</evidence>
<dbReference type="InterPro" id="IPR009056">
    <property type="entry name" value="Cyt_c-like_dom"/>
</dbReference>
<name>L1JAG4_GUITC</name>
<dbReference type="PaxDb" id="55529-EKX45538"/>
<dbReference type="PANTHER" id="PTHR12197:SF251">
    <property type="entry name" value="EG:BACR7C10.4 PROTEIN"/>
    <property type="match status" value="1"/>
</dbReference>
<dbReference type="GeneID" id="17302232"/>
<feature type="region of interest" description="Disordered" evidence="4">
    <location>
        <begin position="21"/>
        <end position="120"/>
    </location>
</feature>
<dbReference type="KEGG" id="gtt:GUITHDRAFT_138770"/>
<dbReference type="EnsemblProtists" id="EKX45538">
    <property type="protein sequence ID" value="EKX45538"/>
    <property type="gene ID" value="GUITHDRAFT_138770"/>
</dbReference>
<dbReference type="OMA" id="WERIIAY"/>
<dbReference type="InterPro" id="IPR046341">
    <property type="entry name" value="SET_dom_sf"/>
</dbReference>
<dbReference type="SUPFAM" id="SSF82199">
    <property type="entry name" value="SET domain"/>
    <property type="match status" value="1"/>
</dbReference>
<dbReference type="EMBL" id="JH992998">
    <property type="protein sequence ID" value="EKX45538.1"/>
    <property type="molecule type" value="Genomic_DNA"/>
</dbReference>
<dbReference type="Gene3D" id="1.25.40.10">
    <property type="entry name" value="Tetratricopeptide repeat domain"/>
    <property type="match status" value="1"/>
</dbReference>
<feature type="compositionally biased region" description="Basic and acidic residues" evidence="4">
    <location>
        <begin position="79"/>
        <end position="97"/>
    </location>
</feature>
<gene>
    <name evidence="7" type="ORF">GUITHDRAFT_138770</name>
</gene>
<reference evidence="8" key="3">
    <citation type="submission" date="2015-06" db="UniProtKB">
        <authorList>
            <consortium name="EnsemblProtists"/>
        </authorList>
    </citation>
    <scope>IDENTIFICATION</scope>
</reference>
<evidence type="ECO:0000259" key="6">
    <source>
        <dbReference type="PROSITE" id="PS51007"/>
    </source>
</evidence>
<dbReference type="Pfam" id="PF00856">
    <property type="entry name" value="SET"/>
    <property type="match status" value="1"/>
</dbReference>
<evidence type="ECO:0000313" key="8">
    <source>
        <dbReference type="EnsemblProtists" id="EKX45538"/>
    </source>
</evidence>
<dbReference type="OrthoDB" id="265717at2759"/>
<dbReference type="PROSITE" id="PS50280">
    <property type="entry name" value="SET"/>
    <property type="match status" value="1"/>
</dbReference>
<reference evidence="7 9" key="1">
    <citation type="journal article" date="2012" name="Nature">
        <title>Algal genomes reveal evolutionary mosaicism and the fate of nucleomorphs.</title>
        <authorList>
            <consortium name="DOE Joint Genome Institute"/>
            <person name="Curtis B.A."/>
            <person name="Tanifuji G."/>
            <person name="Burki F."/>
            <person name="Gruber A."/>
            <person name="Irimia M."/>
            <person name="Maruyama S."/>
            <person name="Arias M.C."/>
            <person name="Ball S.G."/>
            <person name="Gile G.H."/>
            <person name="Hirakawa Y."/>
            <person name="Hopkins J.F."/>
            <person name="Kuo A."/>
            <person name="Rensing S.A."/>
            <person name="Schmutz J."/>
            <person name="Symeonidi A."/>
            <person name="Elias M."/>
            <person name="Eveleigh R.J."/>
            <person name="Herman E.K."/>
            <person name="Klute M.J."/>
            <person name="Nakayama T."/>
            <person name="Obornik M."/>
            <person name="Reyes-Prieto A."/>
            <person name="Armbrust E.V."/>
            <person name="Aves S.J."/>
            <person name="Beiko R.G."/>
            <person name="Coutinho P."/>
            <person name="Dacks J.B."/>
            <person name="Durnford D.G."/>
            <person name="Fast N.M."/>
            <person name="Green B.R."/>
            <person name="Grisdale C.J."/>
            <person name="Hempel F."/>
            <person name="Henrissat B."/>
            <person name="Hoppner M.P."/>
            <person name="Ishida K."/>
            <person name="Kim E."/>
            <person name="Koreny L."/>
            <person name="Kroth P.G."/>
            <person name="Liu Y."/>
            <person name="Malik S.B."/>
            <person name="Maier U.G."/>
            <person name="McRose D."/>
            <person name="Mock T."/>
            <person name="Neilson J.A."/>
            <person name="Onodera N.T."/>
            <person name="Poole A.M."/>
            <person name="Pritham E.J."/>
            <person name="Richards T.A."/>
            <person name="Rocap G."/>
            <person name="Roy S.W."/>
            <person name="Sarai C."/>
            <person name="Schaack S."/>
            <person name="Shirato S."/>
            <person name="Slamovits C.H."/>
            <person name="Spencer D.F."/>
            <person name="Suzuki S."/>
            <person name="Worden A.Z."/>
            <person name="Zauner S."/>
            <person name="Barry K."/>
            <person name="Bell C."/>
            <person name="Bharti A.K."/>
            <person name="Crow J.A."/>
            <person name="Grimwood J."/>
            <person name="Kramer R."/>
            <person name="Lindquist E."/>
            <person name="Lucas S."/>
            <person name="Salamov A."/>
            <person name="McFadden G.I."/>
            <person name="Lane C.E."/>
            <person name="Keeling P.J."/>
            <person name="Gray M.W."/>
            <person name="Grigoriev I.V."/>
            <person name="Archibald J.M."/>
        </authorList>
    </citation>
    <scope>NUCLEOTIDE SEQUENCE</scope>
    <source>
        <strain evidence="7 9">CCMP2712</strain>
    </source>
</reference>
<dbReference type="GO" id="GO:0005634">
    <property type="term" value="C:nucleus"/>
    <property type="evidence" value="ECO:0007669"/>
    <property type="project" value="TreeGrafter"/>
</dbReference>
<keyword evidence="1 3" id="KW-0479">Metal-binding</keyword>
<proteinExistence type="predicted"/>
<dbReference type="InterPro" id="IPR001214">
    <property type="entry name" value="SET_dom"/>
</dbReference>
<feature type="domain" description="SET" evidence="5">
    <location>
        <begin position="115"/>
        <end position="329"/>
    </location>
</feature>
<accession>L1JAG4</accession>
<dbReference type="eggNOG" id="KOG2084">
    <property type="taxonomic scope" value="Eukaryota"/>
</dbReference>
<evidence type="ECO:0008006" key="10">
    <source>
        <dbReference type="Google" id="ProtNLM"/>
    </source>
</evidence>
<dbReference type="HOGENOM" id="CLU_456699_0_0_1"/>
<dbReference type="PROSITE" id="PS51007">
    <property type="entry name" value="CYTC"/>
    <property type="match status" value="1"/>
</dbReference>
<dbReference type="GO" id="GO:0046872">
    <property type="term" value="F:metal ion binding"/>
    <property type="evidence" value="ECO:0007669"/>
    <property type="project" value="UniProtKB-KW"/>
</dbReference>
<evidence type="ECO:0000256" key="2">
    <source>
        <dbReference type="ARBA" id="ARBA00023004"/>
    </source>
</evidence>
<dbReference type="STRING" id="905079.L1JAG4"/>
<dbReference type="InterPro" id="IPR011990">
    <property type="entry name" value="TPR-like_helical_dom_sf"/>
</dbReference>
<feature type="compositionally biased region" description="Basic residues" evidence="4">
    <location>
        <begin position="98"/>
        <end position="114"/>
    </location>
</feature>
<reference evidence="9" key="2">
    <citation type="submission" date="2012-11" db="EMBL/GenBank/DDBJ databases">
        <authorList>
            <person name="Kuo A."/>
            <person name="Curtis B.A."/>
            <person name="Tanifuji G."/>
            <person name="Burki F."/>
            <person name="Gruber A."/>
            <person name="Irimia M."/>
            <person name="Maruyama S."/>
            <person name="Arias M.C."/>
            <person name="Ball S.G."/>
            <person name="Gile G.H."/>
            <person name="Hirakawa Y."/>
            <person name="Hopkins J.F."/>
            <person name="Rensing S.A."/>
            <person name="Schmutz J."/>
            <person name="Symeonidi A."/>
            <person name="Elias M."/>
            <person name="Eveleigh R.J."/>
            <person name="Herman E.K."/>
            <person name="Klute M.J."/>
            <person name="Nakayama T."/>
            <person name="Obornik M."/>
            <person name="Reyes-Prieto A."/>
            <person name="Armbrust E.V."/>
            <person name="Aves S.J."/>
            <person name="Beiko R.G."/>
            <person name="Coutinho P."/>
            <person name="Dacks J.B."/>
            <person name="Durnford D.G."/>
            <person name="Fast N.M."/>
            <person name="Green B.R."/>
            <person name="Grisdale C."/>
            <person name="Hempe F."/>
            <person name="Henrissat B."/>
            <person name="Hoppner M.P."/>
            <person name="Ishida K.-I."/>
            <person name="Kim E."/>
            <person name="Koreny L."/>
            <person name="Kroth P.G."/>
            <person name="Liu Y."/>
            <person name="Malik S.-B."/>
            <person name="Maier U.G."/>
            <person name="McRose D."/>
            <person name="Mock T."/>
            <person name="Neilson J.A."/>
            <person name="Onodera N.T."/>
            <person name="Poole A.M."/>
            <person name="Pritham E.J."/>
            <person name="Richards T.A."/>
            <person name="Rocap G."/>
            <person name="Roy S.W."/>
            <person name="Sarai C."/>
            <person name="Schaack S."/>
            <person name="Shirato S."/>
            <person name="Slamovits C.H."/>
            <person name="Spencer D.F."/>
            <person name="Suzuki S."/>
            <person name="Worden A.Z."/>
            <person name="Zauner S."/>
            <person name="Barry K."/>
            <person name="Bell C."/>
            <person name="Bharti A.K."/>
            <person name="Crow J.A."/>
            <person name="Grimwood J."/>
            <person name="Kramer R."/>
            <person name="Lindquist E."/>
            <person name="Lucas S."/>
            <person name="Salamov A."/>
            <person name="McFadden G.I."/>
            <person name="Lane C.E."/>
            <person name="Keeling P.J."/>
            <person name="Gray M.W."/>
            <person name="Grigoriev I.V."/>
            <person name="Archibald J.M."/>
        </authorList>
    </citation>
    <scope>NUCLEOTIDE SEQUENCE</scope>
    <source>
        <strain evidence="9">CCMP2712</strain>
    </source>
</reference>
<evidence type="ECO:0000313" key="9">
    <source>
        <dbReference type="Proteomes" id="UP000011087"/>
    </source>
</evidence>
<evidence type="ECO:0000256" key="1">
    <source>
        <dbReference type="ARBA" id="ARBA00022723"/>
    </source>
</evidence>
<keyword evidence="9" id="KW-1185">Reference proteome</keyword>
<feature type="domain" description="Cytochrome c" evidence="6">
    <location>
        <begin position="137"/>
        <end position="275"/>
    </location>
</feature>
<feature type="compositionally biased region" description="Basic and acidic residues" evidence="4">
    <location>
        <begin position="21"/>
        <end position="71"/>
    </location>
</feature>
<dbReference type="RefSeq" id="XP_005832518.1">
    <property type="nucleotide sequence ID" value="XM_005832461.1"/>
</dbReference>
<evidence type="ECO:0000256" key="3">
    <source>
        <dbReference type="PROSITE-ProRule" id="PRU00433"/>
    </source>
</evidence>
<dbReference type="Proteomes" id="UP000011087">
    <property type="component" value="Unassembled WGS sequence"/>
</dbReference>
<sequence length="598" mass="67637">MGKRGLGCKKRIRENVVKEREEEEYWRRVIEEKRRRDEKENKEKLKQGGEGQGVKEVREKGGARARDQEGKKGKKKREKDKEETYQPQDAHEGDGKGGKAHGTARHMSKSKHQPHNSSLAWHVGHCPVKGRIMVAARDIEAGEIILEEEPLVAASWHAHRCIECHEPHRSSECSRVQHKYPPAVAANMEEIERFLEGLESIEELDSARRFIKLLSKSSSDPAVMVHLSPCTAANMESCRKAVSAVRKHKVAKAIIPPTVSDEDAARMLSILNTNSHELGEWGGSGLFLLGCLMEHSCAPNCNFSTYGTQLWVTALNSIKKGESLSIDYNDSTFEPTAVRRKLLKDSYDFLCLCPRCTTLPDVMRAFICPVKQCKGKVCPLGEGSKPSDWVCEKCKSQLDKKSRKRFLEIEKALMEEGPEHDVFHETHHIVLEALRELGSVYAKDEEAVADGSAEEIWLRVLKGADQARSILIPLVLPKFHPTKAIWWDNVAQLRLSRKNQAGAQEALKRSYEVTRRCCGDATPSTQDALRLVEHPPKACESFKVERWAGELKDWQDIEELNQTYENVKEQAARLTRRGFDSLQYFQSLWASSQSAGRQ</sequence>
<dbReference type="GO" id="GO:0020037">
    <property type="term" value="F:heme binding"/>
    <property type="evidence" value="ECO:0007669"/>
    <property type="project" value="InterPro"/>
</dbReference>
<organism evidence="7">
    <name type="scientific">Guillardia theta (strain CCMP2712)</name>
    <name type="common">Cryptophyte</name>
    <dbReference type="NCBI Taxonomy" id="905079"/>
    <lineage>
        <taxon>Eukaryota</taxon>
        <taxon>Cryptophyceae</taxon>
        <taxon>Pyrenomonadales</taxon>
        <taxon>Geminigeraceae</taxon>
        <taxon>Guillardia</taxon>
    </lineage>
</organism>
<dbReference type="PANTHER" id="PTHR12197">
    <property type="entry name" value="HISTONE-LYSINE N-METHYLTRANSFERASE SMYD"/>
    <property type="match status" value="1"/>
</dbReference>
<protein>
    <recommendedName>
        <fullName evidence="10">SET domain-containing protein</fullName>
    </recommendedName>
</protein>
<dbReference type="GO" id="GO:0009055">
    <property type="term" value="F:electron transfer activity"/>
    <property type="evidence" value="ECO:0007669"/>
    <property type="project" value="InterPro"/>
</dbReference>
<keyword evidence="3" id="KW-0349">Heme</keyword>
<dbReference type="InterPro" id="IPR050869">
    <property type="entry name" value="H3K4_H4K5_MeTrfase"/>
</dbReference>